<dbReference type="RefSeq" id="WP_110170417.1">
    <property type="nucleotide sequence ID" value="NZ_CP015136.1"/>
</dbReference>
<accession>A0A143PJ28</accession>
<proteinExistence type="predicted"/>
<dbReference type="Proteomes" id="UP000076079">
    <property type="component" value="Chromosome"/>
</dbReference>
<dbReference type="AlphaFoldDB" id="A0A143PJ28"/>
<evidence type="ECO:0000313" key="2">
    <source>
        <dbReference type="EMBL" id="AMY08592.1"/>
    </source>
</evidence>
<keyword evidence="1" id="KW-0472">Membrane</keyword>
<feature type="transmembrane region" description="Helical" evidence="1">
    <location>
        <begin position="72"/>
        <end position="90"/>
    </location>
</feature>
<evidence type="ECO:0000256" key="1">
    <source>
        <dbReference type="SAM" id="Phobius"/>
    </source>
</evidence>
<gene>
    <name evidence="2" type="ORF">LuPra_01796</name>
</gene>
<keyword evidence="3" id="KW-1185">Reference proteome</keyword>
<sequence>MPSIVRRTAAVPIAFLGDALFRTEIAHSDLAVLSASAIDGGITPVALFTGVISAFPYMIFVAGPRIASGAALAWRPWIIRFGLFYIVTVARNSGFTW</sequence>
<keyword evidence="1" id="KW-0812">Transmembrane</keyword>
<dbReference type="KEGG" id="abac:LuPra_01796"/>
<name>A0A143PJ28_LUTPR</name>
<reference evidence="3" key="2">
    <citation type="submission" date="2016-04" db="EMBL/GenBank/DDBJ databases">
        <title>First Complete Genome Sequence of a Subdivision 6 Acidobacterium.</title>
        <authorList>
            <person name="Huang S."/>
            <person name="Vieira S."/>
            <person name="Bunk B."/>
            <person name="Riedel T."/>
            <person name="Sproeer C."/>
            <person name="Overmann J."/>
        </authorList>
    </citation>
    <scope>NUCLEOTIDE SEQUENCE [LARGE SCALE GENOMIC DNA]</scope>
    <source>
        <strain evidence="3">DSM 100886 HEG_-6_39</strain>
    </source>
</reference>
<protein>
    <submittedName>
        <fullName evidence="2">Uncharacterized protein</fullName>
    </submittedName>
</protein>
<organism evidence="2 3">
    <name type="scientific">Luteitalea pratensis</name>
    <dbReference type="NCBI Taxonomy" id="1855912"/>
    <lineage>
        <taxon>Bacteria</taxon>
        <taxon>Pseudomonadati</taxon>
        <taxon>Acidobacteriota</taxon>
        <taxon>Vicinamibacteria</taxon>
        <taxon>Vicinamibacterales</taxon>
        <taxon>Vicinamibacteraceae</taxon>
        <taxon>Luteitalea</taxon>
    </lineage>
</organism>
<evidence type="ECO:0000313" key="3">
    <source>
        <dbReference type="Proteomes" id="UP000076079"/>
    </source>
</evidence>
<reference evidence="2 3" key="1">
    <citation type="journal article" date="2016" name="Genome Announc.">
        <title>First Complete Genome Sequence of a Subdivision 6 Acidobacterium Strain.</title>
        <authorList>
            <person name="Huang S."/>
            <person name="Vieira S."/>
            <person name="Bunk B."/>
            <person name="Riedel T."/>
            <person name="Sproer C."/>
            <person name="Overmann J."/>
        </authorList>
    </citation>
    <scope>NUCLEOTIDE SEQUENCE [LARGE SCALE GENOMIC DNA]</scope>
    <source>
        <strain evidence="3">DSM 100886 HEG_-6_39</strain>
    </source>
</reference>
<dbReference type="EMBL" id="CP015136">
    <property type="protein sequence ID" value="AMY08592.1"/>
    <property type="molecule type" value="Genomic_DNA"/>
</dbReference>
<feature type="transmembrane region" description="Helical" evidence="1">
    <location>
        <begin position="41"/>
        <end position="60"/>
    </location>
</feature>
<keyword evidence="1" id="KW-1133">Transmembrane helix</keyword>